<evidence type="ECO:0000256" key="4">
    <source>
        <dbReference type="ARBA" id="ARBA00023239"/>
    </source>
</evidence>
<evidence type="ECO:0000256" key="2">
    <source>
        <dbReference type="ARBA" id="ARBA00022793"/>
    </source>
</evidence>
<evidence type="ECO:0000259" key="5">
    <source>
        <dbReference type="Pfam" id="PF01370"/>
    </source>
</evidence>
<dbReference type="AlphaFoldDB" id="A0A0W8F9K5"/>
<dbReference type="GO" id="GO:0070403">
    <property type="term" value="F:NAD+ binding"/>
    <property type="evidence" value="ECO:0007669"/>
    <property type="project" value="InterPro"/>
</dbReference>
<evidence type="ECO:0000256" key="1">
    <source>
        <dbReference type="ARBA" id="ARBA00001911"/>
    </source>
</evidence>
<name>A0A0W8F9K5_9ZZZZ</name>
<organism evidence="6">
    <name type="scientific">hydrocarbon metagenome</name>
    <dbReference type="NCBI Taxonomy" id="938273"/>
    <lineage>
        <taxon>unclassified sequences</taxon>
        <taxon>metagenomes</taxon>
        <taxon>ecological metagenomes</taxon>
    </lineage>
</organism>
<comment type="cofactor">
    <cofactor evidence="1">
        <name>NAD(+)</name>
        <dbReference type="ChEBI" id="CHEBI:57540"/>
    </cofactor>
</comment>
<dbReference type="PRINTS" id="PR01713">
    <property type="entry name" value="NUCEPIMERASE"/>
</dbReference>
<dbReference type="PANTHER" id="PTHR43078:SF6">
    <property type="entry name" value="UDP-GLUCURONIC ACID DECARBOXYLASE 1"/>
    <property type="match status" value="1"/>
</dbReference>
<dbReference type="PANTHER" id="PTHR43078">
    <property type="entry name" value="UDP-GLUCURONIC ACID DECARBOXYLASE-RELATED"/>
    <property type="match status" value="1"/>
</dbReference>
<proteinExistence type="predicted"/>
<dbReference type="InterPro" id="IPR001509">
    <property type="entry name" value="Epimerase_deHydtase"/>
</dbReference>
<reference evidence="6" key="1">
    <citation type="journal article" date="2015" name="Proc. Natl. Acad. Sci. U.S.A.">
        <title>Networks of energetic and metabolic interactions define dynamics in microbial communities.</title>
        <authorList>
            <person name="Embree M."/>
            <person name="Liu J.K."/>
            <person name="Al-Bassam M.M."/>
            <person name="Zengler K."/>
        </authorList>
    </citation>
    <scope>NUCLEOTIDE SEQUENCE</scope>
</reference>
<accession>A0A0W8F9K5</accession>
<dbReference type="GO" id="GO:0042732">
    <property type="term" value="P:D-xylose metabolic process"/>
    <property type="evidence" value="ECO:0007669"/>
    <property type="project" value="InterPro"/>
</dbReference>
<keyword evidence="3" id="KW-0520">NAD</keyword>
<dbReference type="EC" id="5.1.3.2" evidence="6"/>
<dbReference type="GO" id="GO:0033320">
    <property type="term" value="P:UDP-D-xylose biosynthetic process"/>
    <property type="evidence" value="ECO:0007669"/>
    <property type="project" value="UniProtKB-UniPathway"/>
</dbReference>
<dbReference type="GO" id="GO:0048040">
    <property type="term" value="F:UDP-glucuronate decarboxylase activity"/>
    <property type="evidence" value="ECO:0007669"/>
    <property type="project" value="TreeGrafter"/>
</dbReference>
<evidence type="ECO:0000256" key="3">
    <source>
        <dbReference type="ARBA" id="ARBA00023027"/>
    </source>
</evidence>
<dbReference type="GO" id="GO:0003978">
    <property type="term" value="F:UDP-glucose 4-epimerase activity"/>
    <property type="evidence" value="ECO:0007669"/>
    <property type="project" value="UniProtKB-EC"/>
</dbReference>
<keyword evidence="2" id="KW-0210">Decarboxylase</keyword>
<dbReference type="InterPro" id="IPR036291">
    <property type="entry name" value="NAD(P)-bd_dom_sf"/>
</dbReference>
<comment type="caution">
    <text evidence="6">The sequence shown here is derived from an EMBL/GenBank/DDBJ whole genome shotgun (WGS) entry which is preliminary data.</text>
</comment>
<keyword evidence="4" id="KW-0456">Lyase</keyword>
<gene>
    <name evidence="6" type="ORF">ASZ90_012785</name>
</gene>
<protein>
    <submittedName>
        <fullName evidence="6">Udp-glucose 4-epimerase</fullName>
        <ecNumber evidence="6">5.1.3.2</ecNumber>
    </submittedName>
</protein>
<evidence type="ECO:0000313" key="6">
    <source>
        <dbReference type="EMBL" id="KUG17514.1"/>
    </source>
</evidence>
<dbReference type="GO" id="GO:0005737">
    <property type="term" value="C:cytoplasm"/>
    <property type="evidence" value="ECO:0007669"/>
    <property type="project" value="TreeGrafter"/>
</dbReference>
<dbReference type="Gene3D" id="3.90.25.10">
    <property type="entry name" value="UDP-galactose 4-epimerase, domain 1"/>
    <property type="match status" value="1"/>
</dbReference>
<dbReference type="Pfam" id="PF01370">
    <property type="entry name" value="Epimerase"/>
    <property type="match status" value="1"/>
</dbReference>
<dbReference type="InterPro" id="IPR044516">
    <property type="entry name" value="UXS-like"/>
</dbReference>
<feature type="domain" description="NAD-dependent epimerase/dehydratase" evidence="5">
    <location>
        <begin position="6"/>
        <end position="233"/>
    </location>
</feature>
<dbReference type="UniPathway" id="UPA00796">
    <property type="reaction ID" value="UER00771"/>
</dbReference>
<dbReference type="Gene3D" id="3.40.50.720">
    <property type="entry name" value="NAD(P)-binding Rossmann-like Domain"/>
    <property type="match status" value="1"/>
</dbReference>
<sequence>MIMSTLVTGGAGFIGSNLVEDLLRAGEDVLVLDNMHTGSAENLAGLEGRLELIQKSCNDLSTLDIHPQKIYHLGIPSSSPMYKRNPYLVGEAINGFISIYELARRSGSRVVYASSSSLYNGILPPHREDMAIGVADYYTEARLAMERMAELYQRLYGIASVGLRFFSVYGPREEAKKQYANMVTQFLWDMKAGKRPLVYGDGTQTRDFTYVLDVVRAMRLAMDSDYHGILNVGTGEAWSFNEVIELLNRMMDLSLEAQYTENPIKNYVLQTLADTAKAERTIGFRSRFGLKEGIGELIRFY</sequence>
<keyword evidence="6" id="KW-0413">Isomerase</keyword>
<dbReference type="SUPFAM" id="SSF51735">
    <property type="entry name" value="NAD(P)-binding Rossmann-fold domains"/>
    <property type="match status" value="1"/>
</dbReference>
<dbReference type="EMBL" id="LNQE01001436">
    <property type="protein sequence ID" value="KUG17514.1"/>
    <property type="molecule type" value="Genomic_DNA"/>
</dbReference>